<dbReference type="InterPro" id="IPR016130">
    <property type="entry name" value="Tyr_Pase_AS"/>
</dbReference>
<feature type="domain" description="Tyrosine specific protein phosphatases" evidence="2">
    <location>
        <begin position="130"/>
        <end position="168"/>
    </location>
</feature>
<gene>
    <name evidence="3" type="ORF">H9784_02605</name>
</gene>
<accession>A0A9D2KRJ5</accession>
<dbReference type="InterPro" id="IPR000387">
    <property type="entry name" value="Tyr_Pase_dom"/>
</dbReference>
<dbReference type="SUPFAM" id="SSF52799">
    <property type="entry name" value="(Phosphotyrosine protein) phosphatases II"/>
    <property type="match status" value="1"/>
</dbReference>
<dbReference type="GO" id="GO:0016791">
    <property type="term" value="F:phosphatase activity"/>
    <property type="evidence" value="ECO:0007669"/>
    <property type="project" value="TreeGrafter"/>
</dbReference>
<name>A0A9D2KRJ5_9BACT</name>
<dbReference type="Pfam" id="PF22785">
    <property type="entry name" value="Tc-R-P"/>
    <property type="match status" value="1"/>
</dbReference>
<organism evidence="3 4">
    <name type="scientific">Candidatus Desulfovibrio intestinavium</name>
    <dbReference type="NCBI Taxonomy" id="2838534"/>
    <lineage>
        <taxon>Bacteria</taxon>
        <taxon>Pseudomonadati</taxon>
        <taxon>Thermodesulfobacteriota</taxon>
        <taxon>Desulfovibrionia</taxon>
        <taxon>Desulfovibrionales</taxon>
        <taxon>Desulfovibrionaceae</taxon>
        <taxon>Desulfovibrio</taxon>
    </lineage>
</organism>
<comment type="similarity">
    <text evidence="1">Belongs to the protein-tyrosine phosphatase family.</text>
</comment>
<evidence type="ECO:0000256" key="1">
    <source>
        <dbReference type="ARBA" id="ARBA00009580"/>
    </source>
</evidence>
<dbReference type="PROSITE" id="PS50056">
    <property type="entry name" value="TYR_PHOSPHATASE_2"/>
    <property type="match status" value="1"/>
</dbReference>
<sequence>MYRSQERKEGAAIFAVGRQGAGRRLLQFCLLWLCLALVCGMGCAASSAAGTRPPEWARPLAVEGLPNLHKVSDRLYRSGQPTAEGMRAAERLGIRTVISLRSRQRDVPLSADTDLLLHHVPMRAWHPRMASAADALNAILASPGPVLVHCWHGADRTGMVVALYRMVEQGWPREAAIGEMLEGGYGYHRIWKDIISFLEEVDLDELRRAMRRSALPAAPLEKDGKSLEVRHTGTAVGLLQPVTLF</sequence>
<reference evidence="3" key="1">
    <citation type="journal article" date="2021" name="PeerJ">
        <title>Extensive microbial diversity within the chicken gut microbiome revealed by metagenomics and culture.</title>
        <authorList>
            <person name="Gilroy R."/>
            <person name="Ravi A."/>
            <person name="Getino M."/>
            <person name="Pursley I."/>
            <person name="Horton D.L."/>
            <person name="Alikhan N.F."/>
            <person name="Baker D."/>
            <person name="Gharbi K."/>
            <person name="Hall N."/>
            <person name="Watson M."/>
            <person name="Adriaenssens E.M."/>
            <person name="Foster-Nyarko E."/>
            <person name="Jarju S."/>
            <person name="Secka A."/>
            <person name="Antonio M."/>
            <person name="Oren A."/>
            <person name="Chaudhuri R.R."/>
            <person name="La Ragione R."/>
            <person name="Hildebrand F."/>
            <person name="Pallen M.J."/>
        </authorList>
    </citation>
    <scope>NUCLEOTIDE SEQUENCE</scope>
    <source>
        <strain evidence="3">5032</strain>
    </source>
</reference>
<evidence type="ECO:0000259" key="2">
    <source>
        <dbReference type="PROSITE" id="PS50056"/>
    </source>
</evidence>
<dbReference type="InterPro" id="IPR029021">
    <property type="entry name" value="Prot-tyrosine_phosphatase-like"/>
</dbReference>
<dbReference type="PANTHER" id="PTHR31126:SF72">
    <property type="entry name" value="DUAL SPECIFICITY PROTEIN PHOSPHATASE TPBA"/>
    <property type="match status" value="1"/>
</dbReference>
<dbReference type="PROSITE" id="PS00383">
    <property type="entry name" value="TYR_PHOSPHATASE_1"/>
    <property type="match status" value="1"/>
</dbReference>
<dbReference type="SMART" id="SM00404">
    <property type="entry name" value="PTPc_motif"/>
    <property type="match status" value="1"/>
</dbReference>
<dbReference type="Gene3D" id="3.90.190.10">
    <property type="entry name" value="Protein tyrosine phosphatase superfamily"/>
    <property type="match status" value="1"/>
</dbReference>
<evidence type="ECO:0000313" key="3">
    <source>
        <dbReference type="EMBL" id="HJA78451.1"/>
    </source>
</evidence>
<protein>
    <submittedName>
        <fullName evidence="3">Tyrosine-protein phosphatase</fullName>
    </submittedName>
</protein>
<dbReference type="InterPro" id="IPR003595">
    <property type="entry name" value="Tyr_Pase_cat"/>
</dbReference>
<dbReference type="Proteomes" id="UP000823821">
    <property type="component" value="Unassembled WGS sequence"/>
</dbReference>
<dbReference type="EMBL" id="DWZD01000018">
    <property type="protein sequence ID" value="HJA78451.1"/>
    <property type="molecule type" value="Genomic_DNA"/>
</dbReference>
<dbReference type="AlphaFoldDB" id="A0A9D2KRJ5"/>
<dbReference type="PANTHER" id="PTHR31126">
    <property type="entry name" value="TYROSINE-PROTEIN PHOSPHATASE"/>
    <property type="match status" value="1"/>
</dbReference>
<proteinExistence type="inferred from homology"/>
<comment type="caution">
    <text evidence="3">The sequence shown here is derived from an EMBL/GenBank/DDBJ whole genome shotgun (WGS) entry which is preliminary data.</text>
</comment>
<evidence type="ECO:0000313" key="4">
    <source>
        <dbReference type="Proteomes" id="UP000823821"/>
    </source>
</evidence>
<reference evidence="3" key="2">
    <citation type="submission" date="2021-04" db="EMBL/GenBank/DDBJ databases">
        <authorList>
            <person name="Gilroy R."/>
        </authorList>
    </citation>
    <scope>NUCLEOTIDE SEQUENCE</scope>
    <source>
        <strain evidence="3">5032</strain>
    </source>
</reference>